<dbReference type="PANTHER" id="PTHR38471">
    <property type="entry name" value="FOUR HELIX BUNDLE PROTEIN"/>
    <property type="match status" value="1"/>
</dbReference>
<evidence type="ECO:0008006" key="3">
    <source>
        <dbReference type="Google" id="ProtNLM"/>
    </source>
</evidence>
<proteinExistence type="predicted"/>
<dbReference type="SUPFAM" id="SSF158446">
    <property type="entry name" value="IVS-encoded protein-like"/>
    <property type="match status" value="1"/>
</dbReference>
<dbReference type="PANTHER" id="PTHR38471:SF2">
    <property type="entry name" value="FOUR HELIX BUNDLE PROTEIN"/>
    <property type="match status" value="1"/>
</dbReference>
<name>A0A2Z4GIM2_9BACT</name>
<dbReference type="Proteomes" id="UP000249873">
    <property type="component" value="Chromosome"/>
</dbReference>
<dbReference type="RefSeq" id="WP_111374324.1">
    <property type="nucleotide sequence ID" value="NZ_CP029480.1"/>
</dbReference>
<protein>
    <recommendedName>
        <fullName evidence="3">Four helix bundle protein</fullName>
    </recommendedName>
</protein>
<dbReference type="KEGG" id="als:DJ013_17660"/>
<dbReference type="Pfam" id="PF05635">
    <property type="entry name" value="23S_rRNA_IVP"/>
    <property type="match status" value="1"/>
</dbReference>
<reference evidence="1 2" key="1">
    <citation type="submission" date="2018-05" db="EMBL/GenBank/DDBJ databases">
        <title>Complete genome sequence of Arcticibacterium luteifluviistationis SM1504T, a cytophagaceae bacterium isolated from Arctic surface seawater.</title>
        <authorList>
            <person name="Li Y."/>
            <person name="Qin Q.-L."/>
        </authorList>
    </citation>
    <scope>NUCLEOTIDE SEQUENCE [LARGE SCALE GENOMIC DNA]</scope>
    <source>
        <strain evidence="1 2">SM1504</strain>
    </source>
</reference>
<organism evidence="1 2">
    <name type="scientific">Arcticibacterium luteifluviistationis</name>
    <dbReference type="NCBI Taxonomy" id="1784714"/>
    <lineage>
        <taxon>Bacteria</taxon>
        <taxon>Pseudomonadati</taxon>
        <taxon>Bacteroidota</taxon>
        <taxon>Cytophagia</taxon>
        <taxon>Cytophagales</taxon>
        <taxon>Leadbetterellaceae</taxon>
        <taxon>Arcticibacterium</taxon>
    </lineage>
</organism>
<evidence type="ECO:0000313" key="1">
    <source>
        <dbReference type="EMBL" id="AWW00958.1"/>
    </source>
</evidence>
<dbReference type="CDD" id="cd16377">
    <property type="entry name" value="23S_rRNA_IVP_like"/>
    <property type="match status" value="1"/>
</dbReference>
<dbReference type="OrthoDB" id="9811959at2"/>
<sequence length="119" mass="13894">MKSYQDLDVWKKSRKLVSEIYQVTSSFPDNEKFGLVSQMRRASVSIPSNLAEGHGRRYNKEKVRFILISRGSIYELETQLYLSYDLGFIEEGRMNEVLELSKDVKMMMGGLIKFLEKQD</sequence>
<evidence type="ECO:0000313" key="2">
    <source>
        <dbReference type="Proteomes" id="UP000249873"/>
    </source>
</evidence>
<accession>A0A2Z4GIM2</accession>
<dbReference type="AlphaFoldDB" id="A0A2Z4GIM2"/>
<dbReference type="NCBIfam" id="TIGR02436">
    <property type="entry name" value="four helix bundle protein"/>
    <property type="match status" value="1"/>
</dbReference>
<keyword evidence="2" id="KW-1185">Reference proteome</keyword>
<dbReference type="InterPro" id="IPR012657">
    <property type="entry name" value="23S_rRNA-intervening_sequence"/>
</dbReference>
<gene>
    <name evidence="1" type="ORF">DJ013_17660</name>
</gene>
<dbReference type="EMBL" id="CP029480">
    <property type="protein sequence ID" value="AWW00958.1"/>
    <property type="molecule type" value="Genomic_DNA"/>
</dbReference>
<dbReference type="Gene3D" id="1.20.1440.60">
    <property type="entry name" value="23S rRNA-intervening sequence"/>
    <property type="match status" value="1"/>
</dbReference>
<dbReference type="InterPro" id="IPR036583">
    <property type="entry name" value="23S_rRNA_IVS_sf"/>
</dbReference>